<feature type="region of interest" description="Disordered" evidence="6">
    <location>
        <begin position="345"/>
        <end position="366"/>
    </location>
</feature>
<evidence type="ECO:0000256" key="4">
    <source>
        <dbReference type="ARBA" id="ARBA00023163"/>
    </source>
</evidence>
<dbReference type="Pfam" id="PF04719">
    <property type="entry name" value="TAFII28"/>
    <property type="match status" value="1"/>
</dbReference>
<keyword evidence="9" id="KW-1185">Reference proteome</keyword>
<dbReference type="CDD" id="cd08048">
    <property type="entry name" value="HFD_TAF11"/>
    <property type="match status" value="1"/>
</dbReference>
<dbReference type="GO" id="GO:0016251">
    <property type="term" value="F:RNA polymerase II general transcription initiation factor activity"/>
    <property type="evidence" value="ECO:0007669"/>
    <property type="project" value="TreeGrafter"/>
</dbReference>
<keyword evidence="4" id="KW-0804">Transcription</keyword>
<dbReference type="InterPro" id="IPR009072">
    <property type="entry name" value="Histone-fold"/>
</dbReference>
<feature type="compositionally biased region" description="Acidic residues" evidence="6">
    <location>
        <begin position="278"/>
        <end position="292"/>
    </location>
</feature>
<feature type="domain" description="TAFII28-like protein" evidence="7">
    <location>
        <begin position="622"/>
        <end position="706"/>
    </location>
</feature>
<evidence type="ECO:0000256" key="6">
    <source>
        <dbReference type="SAM" id="MobiDB-lite"/>
    </source>
</evidence>
<evidence type="ECO:0000256" key="2">
    <source>
        <dbReference type="ARBA" id="ARBA00009788"/>
    </source>
</evidence>
<dbReference type="Proteomes" id="UP001142055">
    <property type="component" value="Chromosome 1"/>
</dbReference>
<dbReference type="PANTHER" id="PTHR13218:SF8">
    <property type="entry name" value="TRANSCRIPTION INITIATION FACTOR TFIID SUBUNIT 11"/>
    <property type="match status" value="1"/>
</dbReference>
<dbReference type="InterPro" id="IPR045127">
    <property type="entry name" value="TAF11-like"/>
</dbReference>
<accession>A0A9Q0RPU7</accession>
<feature type="compositionally biased region" description="Polar residues" evidence="6">
    <location>
        <begin position="55"/>
        <end position="70"/>
    </location>
</feature>
<evidence type="ECO:0000256" key="3">
    <source>
        <dbReference type="ARBA" id="ARBA00023015"/>
    </source>
</evidence>
<dbReference type="AlphaFoldDB" id="A0A9Q0RPU7"/>
<comment type="caution">
    <text evidence="8">The sequence shown here is derived from an EMBL/GenBank/DDBJ whole genome shotgun (WGS) entry which is preliminary data.</text>
</comment>
<feature type="compositionally biased region" description="Polar residues" evidence="6">
    <location>
        <begin position="345"/>
        <end position="356"/>
    </location>
</feature>
<evidence type="ECO:0000313" key="8">
    <source>
        <dbReference type="EMBL" id="KAJ6221950.1"/>
    </source>
</evidence>
<dbReference type="SUPFAM" id="SSF47113">
    <property type="entry name" value="Histone-fold"/>
    <property type="match status" value="1"/>
</dbReference>
<dbReference type="EMBL" id="JAPWDV010000001">
    <property type="protein sequence ID" value="KAJ6221950.1"/>
    <property type="molecule type" value="Genomic_DNA"/>
</dbReference>
<feature type="region of interest" description="Disordered" evidence="6">
    <location>
        <begin position="426"/>
        <end position="514"/>
    </location>
</feature>
<evidence type="ECO:0000256" key="5">
    <source>
        <dbReference type="ARBA" id="ARBA00023242"/>
    </source>
</evidence>
<gene>
    <name evidence="8" type="ORF">RDWZM_000495</name>
</gene>
<evidence type="ECO:0000256" key="1">
    <source>
        <dbReference type="ARBA" id="ARBA00004123"/>
    </source>
</evidence>
<dbReference type="GO" id="GO:0051123">
    <property type="term" value="P:RNA polymerase II preinitiation complex assembly"/>
    <property type="evidence" value="ECO:0007669"/>
    <property type="project" value="InterPro"/>
</dbReference>
<feature type="compositionally biased region" description="Polar residues" evidence="6">
    <location>
        <begin position="1"/>
        <end position="10"/>
    </location>
</feature>
<name>A0A9Q0RPU7_BLOTA</name>
<dbReference type="Gene3D" id="1.10.20.10">
    <property type="entry name" value="Histone, subunit A"/>
    <property type="match status" value="1"/>
</dbReference>
<feature type="compositionally biased region" description="Acidic residues" evidence="6">
    <location>
        <begin position="501"/>
        <end position="514"/>
    </location>
</feature>
<comment type="similarity">
    <text evidence="2">Belongs to the TAF11 family.</text>
</comment>
<evidence type="ECO:0000259" key="7">
    <source>
        <dbReference type="Pfam" id="PF04719"/>
    </source>
</evidence>
<comment type="subcellular location">
    <subcellularLocation>
        <location evidence="1">Nucleus</location>
    </subcellularLocation>
</comment>
<feature type="compositionally biased region" description="Polar residues" evidence="6">
    <location>
        <begin position="25"/>
        <end position="36"/>
    </location>
</feature>
<dbReference type="FunFam" id="1.10.20.10:FF:000025">
    <property type="entry name" value="Transcription initiation factor TFIID subunit 11"/>
    <property type="match status" value="1"/>
</dbReference>
<protein>
    <recommendedName>
        <fullName evidence="7">TAFII28-like protein domain-containing protein</fullName>
    </recommendedName>
</protein>
<reference evidence="8" key="1">
    <citation type="submission" date="2022-12" db="EMBL/GenBank/DDBJ databases">
        <title>Genome assemblies of Blomia tropicalis.</title>
        <authorList>
            <person name="Cui Y."/>
        </authorList>
    </citation>
    <scope>NUCLEOTIDE SEQUENCE</scope>
    <source>
        <tissue evidence="8">Adult mites</tissue>
    </source>
</reference>
<sequence length="729" mass="81166">MSTNENNSPVKSLFDDEKIPEMEISNESTSLNVQGSSSGIGNALSCLQNDYDSSLSQDEMNFQESLQKSPTSEEEMDMSVVADILNKSIDVIEEAELLKESAHEKNMPVFEENLSEEMLLKSPELSTSSVALVESNSESFPTLFAVVDDNAMDFQSIKSPIYNHYEMDNSQVDISAKDFNKNEVEQVEEKKILDETLVEISTKIEDNKSINEQSDTDKELEITEAEISKFVNSILEANPETTSSPNMPCFNFNQLQEQSISLIDQKSSYNDFSKDLELSDDDDDDDDDDGDDDKNLFTSTNQSPKVENRNDQSIAAINIIEECSQSPKRKKIKLENEDEVENINKELTQSNETNSPGEVKPTKSPVKELNEKLVTSILEVKESLSEPVSLEKIKSISPEPISKPKSPEIINKPASSILNIKLPDVMHTDNDHIGPFIPDSSKSSNVTHTSSNIVLPSAPPSSSLNNQDSTLSKDLAFSDDDEKDDSFEFESSRNNLKIGEASDDGEDGNEDEDERDLLKALADAVGGSQENGSSMLLDRQSSNFSNMELDDENSDDDDDGTLVDGRNRAEDLEFKTLGLSLFSSGKESNIFNSDRDPKTLTRQEQEQLKDQLHIEERERMQVLVSNFSEEQLNRYEMYRRAAFPKAAIKRILQQITGCSLSQNVVIAISGIAKVFVGEVVEEALDQLERNGESGPLHPKHIREAVRILRMKGIMPGSARSGSVKDHALF</sequence>
<dbReference type="InterPro" id="IPR006809">
    <property type="entry name" value="TAFII28_dom"/>
</dbReference>
<feature type="region of interest" description="Disordered" evidence="6">
    <location>
        <begin position="273"/>
        <end position="311"/>
    </location>
</feature>
<feature type="compositionally biased region" description="Acidic residues" evidence="6">
    <location>
        <begin position="477"/>
        <end position="488"/>
    </location>
</feature>
<evidence type="ECO:0000313" key="9">
    <source>
        <dbReference type="Proteomes" id="UP001142055"/>
    </source>
</evidence>
<dbReference type="GO" id="GO:0005669">
    <property type="term" value="C:transcription factor TFIID complex"/>
    <property type="evidence" value="ECO:0007669"/>
    <property type="project" value="InterPro"/>
</dbReference>
<proteinExistence type="inferred from homology"/>
<feature type="compositionally biased region" description="Low complexity" evidence="6">
    <location>
        <begin position="440"/>
        <end position="452"/>
    </location>
</feature>
<feature type="region of interest" description="Disordered" evidence="6">
    <location>
        <begin position="1"/>
        <end position="36"/>
    </location>
</feature>
<dbReference type="PANTHER" id="PTHR13218">
    <property type="entry name" value="TRANSCRIPTION INITIATION FACTOR TFIID SUBUNIT 11-RELATED"/>
    <property type="match status" value="1"/>
</dbReference>
<organism evidence="8 9">
    <name type="scientific">Blomia tropicalis</name>
    <name type="common">Mite</name>
    <dbReference type="NCBI Taxonomy" id="40697"/>
    <lineage>
        <taxon>Eukaryota</taxon>
        <taxon>Metazoa</taxon>
        <taxon>Ecdysozoa</taxon>
        <taxon>Arthropoda</taxon>
        <taxon>Chelicerata</taxon>
        <taxon>Arachnida</taxon>
        <taxon>Acari</taxon>
        <taxon>Acariformes</taxon>
        <taxon>Sarcoptiformes</taxon>
        <taxon>Astigmata</taxon>
        <taxon>Glycyphagoidea</taxon>
        <taxon>Echimyopodidae</taxon>
        <taxon>Blomia</taxon>
    </lineage>
</organism>
<feature type="compositionally biased region" description="Polar residues" evidence="6">
    <location>
        <begin position="296"/>
        <end position="311"/>
    </location>
</feature>
<feature type="region of interest" description="Disordered" evidence="6">
    <location>
        <begin position="55"/>
        <end position="75"/>
    </location>
</feature>
<dbReference type="GO" id="GO:0046982">
    <property type="term" value="F:protein heterodimerization activity"/>
    <property type="evidence" value="ECO:0007669"/>
    <property type="project" value="InterPro"/>
</dbReference>
<keyword evidence="5" id="KW-0539">Nucleus</keyword>
<feature type="compositionally biased region" description="Acidic residues" evidence="6">
    <location>
        <begin position="548"/>
        <end position="561"/>
    </location>
</feature>
<feature type="region of interest" description="Disordered" evidence="6">
    <location>
        <begin position="545"/>
        <end position="564"/>
    </location>
</feature>
<keyword evidence="3" id="KW-0805">Transcription regulation</keyword>